<evidence type="ECO:0000313" key="2">
    <source>
        <dbReference type="Proteomes" id="UP000014570"/>
    </source>
</evidence>
<dbReference type="Proteomes" id="UP000014570">
    <property type="component" value="Unassembled WGS sequence"/>
</dbReference>
<dbReference type="AlphaFoldDB" id="A0AAV3J611"/>
<protein>
    <submittedName>
        <fullName evidence="1">Uncharacterized protein</fullName>
    </submittedName>
</protein>
<proteinExistence type="predicted"/>
<evidence type="ECO:0000313" key="1">
    <source>
        <dbReference type="EMBL" id="EPG56155.1"/>
    </source>
</evidence>
<sequence>MGQASDWYEKRFFDIEELSITLIAPIPFDVTAGLILEDKFLKIQKEDPKLVKYKVGIGGEVLTNKNLNEVHSLELQYLPSAPAVAKLDLLKKAGTRFAILIQNKSAPKYKGPQVTVEY</sequence>
<comment type="caution">
    <text evidence="1">The sequence shown here is derived from an EMBL/GenBank/DDBJ whole genome shotgun (WGS) entry which is preliminary data.</text>
</comment>
<accession>A0AAV3J611</accession>
<name>A0AAV3J611_LEPBO</name>
<gene>
    <name evidence="1" type="ORF">LEP1GSC103_0664</name>
</gene>
<reference evidence="1 2" key="1">
    <citation type="submission" date="2013-04" db="EMBL/GenBank/DDBJ databases">
        <authorList>
            <person name="Harkins D.M."/>
            <person name="Durkin A.S."/>
            <person name="Brinkac L.M."/>
            <person name="Haft D.H."/>
            <person name="Selengut J.D."/>
            <person name="Sanka R."/>
            <person name="DePew J."/>
            <person name="Purushe J."/>
            <person name="Chanthongthip A."/>
            <person name="Lattana O."/>
            <person name="Phetsouvanh R."/>
            <person name="Newton P.N."/>
            <person name="Vinetz J.M."/>
            <person name="Sutton G.G."/>
            <person name="Nierman W.C."/>
            <person name="Fouts D.E."/>
        </authorList>
    </citation>
    <scope>NUCLEOTIDE SEQUENCE [LARGE SCALE GENOMIC DNA]</scope>
    <source>
        <strain evidence="1 2">UI 09931</strain>
    </source>
</reference>
<dbReference type="EMBL" id="AHNP02000014">
    <property type="protein sequence ID" value="EPG56155.1"/>
    <property type="molecule type" value="Genomic_DNA"/>
</dbReference>
<organism evidence="1 2">
    <name type="scientific">Leptospira borgpetersenii serovar Javanica str. UI 09931</name>
    <dbReference type="NCBI Taxonomy" id="1049767"/>
    <lineage>
        <taxon>Bacteria</taxon>
        <taxon>Pseudomonadati</taxon>
        <taxon>Spirochaetota</taxon>
        <taxon>Spirochaetia</taxon>
        <taxon>Leptospirales</taxon>
        <taxon>Leptospiraceae</taxon>
        <taxon>Leptospira</taxon>
    </lineage>
</organism>